<evidence type="ECO:0000256" key="3">
    <source>
        <dbReference type="ARBA" id="ARBA00023002"/>
    </source>
</evidence>
<dbReference type="GO" id="GO:0051537">
    <property type="term" value="F:2 iron, 2 sulfur cluster binding"/>
    <property type="evidence" value="ECO:0007669"/>
    <property type="project" value="UniProtKB-KW"/>
</dbReference>
<keyword evidence="5" id="KW-0411">Iron-sulfur</keyword>
<name>A0A1H1LLH3_9ACTN</name>
<dbReference type="EMBL" id="LT629749">
    <property type="protein sequence ID" value="SDR75346.1"/>
    <property type="molecule type" value="Genomic_DNA"/>
</dbReference>
<evidence type="ECO:0000256" key="6">
    <source>
        <dbReference type="SAM" id="MobiDB-lite"/>
    </source>
</evidence>
<dbReference type="STRING" id="546871.SAMN04488543_0334"/>
<evidence type="ECO:0000313" key="9">
    <source>
        <dbReference type="Proteomes" id="UP000199092"/>
    </source>
</evidence>
<sequence>MSLRTPADAGRQATGQQAAEASLVPGLPMPAAVRQRIPLYRVPQPREDRMISTWRLARPRRIAAALAVAQAQNSGGWYVAGASTDVGRKESVARTIAGREVVLWRDGDGALVAGPGACPHLGALMDRCPVMDGTMYCRWHGLAFTDQPQPGWSPYRAFDDGVLVWVGLPTPGEEPTERPSLPPRPPQLGSVAAVIAQPGTCEPQDVIANRLDPWHGSWFHPYAFSHLVVDDEASDDRTMVVDVTFRLSRTWGVPVRAEFTCPDTRTIVMRIVEGEGTGSVVETHATPLGLDAEGRPRTMITEATIAYSDRPGFAAARWFSPVLKPLIRRTARQLWVDDLDYAERRYDLRERGEFPG</sequence>
<evidence type="ECO:0000256" key="4">
    <source>
        <dbReference type="ARBA" id="ARBA00023004"/>
    </source>
</evidence>
<dbReference type="InterPro" id="IPR017941">
    <property type="entry name" value="Rieske_2Fe-2S"/>
</dbReference>
<keyword evidence="1" id="KW-0001">2Fe-2S</keyword>
<keyword evidence="9" id="KW-1185">Reference proteome</keyword>
<evidence type="ECO:0000313" key="8">
    <source>
        <dbReference type="EMBL" id="SDR75346.1"/>
    </source>
</evidence>
<protein>
    <submittedName>
        <fullName evidence="8">Rieske [2Fe-2S] domain-containing protein</fullName>
    </submittedName>
</protein>
<keyword evidence="2" id="KW-0479">Metal-binding</keyword>
<evidence type="ECO:0000256" key="2">
    <source>
        <dbReference type="ARBA" id="ARBA00022723"/>
    </source>
</evidence>
<dbReference type="PANTHER" id="PTHR21266:SF60">
    <property type="entry name" value="3-KETOSTEROID-9-ALPHA-MONOOXYGENASE, OXYGENASE COMPONENT"/>
    <property type="match status" value="1"/>
</dbReference>
<keyword evidence="4" id="KW-0408">Iron</keyword>
<dbReference type="InterPro" id="IPR050584">
    <property type="entry name" value="Cholesterol_7-desaturase"/>
</dbReference>
<dbReference type="GO" id="GO:0016705">
    <property type="term" value="F:oxidoreductase activity, acting on paired donors, with incorporation or reduction of molecular oxygen"/>
    <property type="evidence" value="ECO:0007669"/>
    <property type="project" value="UniProtKB-ARBA"/>
</dbReference>
<dbReference type="RefSeq" id="WP_197677162.1">
    <property type="nucleotide sequence ID" value="NZ_LT629749.1"/>
</dbReference>
<dbReference type="Pfam" id="PF19299">
    <property type="entry name" value="DUF5914"/>
    <property type="match status" value="1"/>
</dbReference>
<dbReference type="InterPro" id="IPR045612">
    <property type="entry name" value="DUF5914"/>
</dbReference>
<dbReference type="GO" id="GO:0004497">
    <property type="term" value="F:monooxygenase activity"/>
    <property type="evidence" value="ECO:0007669"/>
    <property type="project" value="UniProtKB-ARBA"/>
</dbReference>
<feature type="region of interest" description="Disordered" evidence="6">
    <location>
        <begin position="1"/>
        <end position="22"/>
    </location>
</feature>
<dbReference type="Pfam" id="PF00355">
    <property type="entry name" value="Rieske"/>
    <property type="match status" value="1"/>
</dbReference>
<keyword evidence="3" id="KW-0560">Oxidoreductase</keyword>
<proteinExistence type="predicted"/>
<organism evidence="8 9">
    <name type="scientific">Friedmanniella luteola</name>
    <dbReference type="NCBI Taxonomy" id="546871"/>
    <lineage>
        <taxon>Bacteria</taxon>
        <taxon>Bacillati</taxon>
        <taxon>Actinomycetota</taxon>
        <taxon>Actinomycetes</taxon>
        <taxon>Propionibacteriales</taxon>
        <taxon>Nocardioidaceae</taxon>
        <taxon>Friedmanniella</taxon>
    </lineage>
</organism>
<dbReference type="Gene3D" id="2.102.10.10">
    <property type="entry name" value="Rieske [2Fe-2S] iron-sulphur domain"/>
    <property type="match status" value="1"/>
</dbReference>
<dbReference type="PROSITE" id="PS51296">
    <property type="entry name" value="RIESKE"/>
    <property type="match status" value="1"/>
</dbReference>
<gene>
    <name evidence="8" type="ORF">SAMN04488543_0334</name>
</gene>
<evidence type="ECO:0000259" key="7">
    <source>
        <dbReference type="PROSITE" id="PS51296"/>
    </source>
</evidence>
<dbReference type="PANTHER" id="PTHR21266">
    <property type="entry name" value="IRON-SULFUR DOMAIN CONTAINING PROTEIN"/>
    <property type="match status" value="1"/>
</dbReference>
<accession>A0A1H1LLH3</accession>
<dbReference type="SUPFAM" id="SSF50022">
    <property type="entry name" value="ISP domain"/>
    <property type="match status" value="1"/>
</dbReference>
<dbReference type="GO" id="GO:0046872">
    <property type="term" value="F:metal ion binding"/>
    <property type="evidence" value="ECO:0007669"/>
    <property type="project" value="UniProtKB-KW"/>
</dbReference>
<evidence type="ECO:0000256" key="1">
    <source>
        <dbReference type="ARBA" id="ARBA00022714"/>
    </source>
</evidence>
<dbReference type="AlphaFoldDB" id="A0A1H1LLH3"/>
<evidence type="ECO:0000256" key="5">
    <source>
        <dbReference type="ARBA" id="ARBA00023014"/>
    </source>
</evidence>
<reference evidence="8 9" key="1">
    <citation type="submission" date="2016-10" db="EMBL/GenBank/DDBJ databases">
        <authorList>
            <person name="de Groot N.N."/>
        </authorList>
    </citation>
    <scope>NUCLEOTIDE SEQUENCE [LARGE SCALE GENOMIC DNA]</scope>
    <source>
        <strain evidence="8 9">DSM 21741</strain>
    </source>
</reference>
<dbReference type="Proteomes" id="UP000199092">
    <property type="component" value="Chromosome I"/>
</dbReference>
<feature type="domain" description="Rieske" evidence="7">
    <location>
        <begin position="77"/>
        <end position="166"/>
    </location>
</feature>
<dbReference type="InterPro" id="IPR036922">
    <property type="entry name" value="Rieske_2Fe-2S_sf"/>
</dbReference>